<keyword evidence="1" id="KW-1133">Transmembrane helix</keyword>
<comment type="caution">
    <text evidence="2">The sequence shown here is derived from an EMBL/GenBank/DDBJ whole genome shotgun (WGS) entry which is preliminary data.</text>
</comment>
<name>A0A6B0T101_9EURY</name>
<evidence type="ECO:0000313" key="2">
    <source>
        <dbReference type="EMBL" id="MXR51744.1"/>
    </source>
</evidence>
<gene>
    <name evidence="2" type="ORF">GRX03_09025</name>
</gene>
<keyword evidence="1" id="KW-0812">Transmembrane</keyword>
<evidence type="ECO:0000313" key="3">
    <source>
        <dbReference type="Proteomes" id="UP000466535"/>
    </source>
</evidence>
<feature type="transmembrane region" description="Helical" evidence="1">
    <location>
        <begin position="80"/>
        <end position="100"/>
    </location>
</feature>
<keyword evidence="1" id="KW-0472">Membrane</keyword>
<evidence type="ECO:0000256" key="1">
    <source>
        <dbReference type="SAM" id="Phobius"/>
    </source>
</evidence>
<feature type="transmembrane region" description="Helical" evidence="1">
    <location>
        <begin position="177"/>
        <end position="199"/>
    </location>
</feature>
<accession>A0A6B0T101</accession>
<dbReference type="AlphaFoldDB" id="A0A6B0T101"/>
<dbReference type="OrthoDB" id="186743at2157"/>
<organism evidence="2 3">
    <name type="scientific">Halovenus carboxidivorans</name>
    <dbReference type="NCBI Taxonomy" id="2692199"/>
    <lineage>
        <taxon>Archaea</taxon>
        <taxon>Methanobacteriati</taxon>
        <taxon>Methanobacteriota</taxon>
        <taxon>Stenosarchaea group</taxon>
        <taxon>Halobacteria</taxon>
        <taxon>Halobacteriales</taxon>
        <taxon>Haloarculaceae</taxon>
        <taxon>Halovenus</taxon>
    </lineage>
</organism>
<sequence length="248" mass="27019">MDDGEPAETSTSPAGISQDTFELAREELQRTFEYQVQRLREIDAKAIEILKANLLLFGLVVTGGSIFVQTAITIEPFLNVFILVGVGLLLLSTALAGITYTSSNLRGGLDAQDIERAIAAEYGEHTRDFREQLLRSYAQWIEYNARMTAVNDILATVTVLLVIVAFAYIGVGLVVGIVAPGTLVTAAVFVGQTAVLGWLTRLIYHMDHLAPPPTETIETFDGVMISKGASREEGLVALWEMLRGSNEE</sequence>
<feature type="transmembrane region" description="Helical" evidence="1">
    <location>
        <begin position="54"/>
        <end position="74"/>
    </location>
</feature>
<protein>
    <submittedName>
        <fullName evidence="2">Uncharacterized protein</fullName>
    </submittedName>
</protein>
<dbReference type="EMBL" id="WUUT01000003">
    <property type="protein sequence ID" value="MXR51744.1"/>
    <property type="molecule type" value="Genomic_DNA"/>
</dbReference>
<dbReference type="RefSeq" id="WP_159763879.1">
    <property type="nucleotide sequence ID" value="NZ_WUUT01000003.1"/>
</dbReference>
<reference evidence="2 3" key="1">
    <citation type="submission" date="2019-12" db="EMBL/GenBank/DDBJ databases">
        <title>Isolation and characterization of three novel carbon monoxide-oxidizing members of Halobacteria from salione crusts and soils.</title>
        <authorList>
            <person name="Myers M.R."/>
            <person name="King G.M."/>
        </authorList>
    </citation>
    <scope>NUCLEOTIDE SEQUENCE [LARGE SCALE GENOMIC DNA]</scope>
    <source>
        <strain evidence="2 3">WSH3</strain>
    </source>
</reference>
<keyword evidence="3" id="KW-1185">Reference proteome</keyword>
<feature type="transmembrane region" description="Helical" evidence="1">
    <location>
        <begin position="153"/>
        <end position="171"/>
    </location>
</feature>
<proteinExistence type="predicted"/>
<dbReference type="Proteomes" id="UP000466535">
    <property type="component" value="Unassembled WGS sequence"/>
</dbReference>